<organism evidence="1 2">
    <name type="scientific">Moraxella lacunata</name>
    <dbReference type="NCBI Taxonomy" id="477"/>
    <lineage>
        <taxon>Bacteria</taxon>
        <taxon>Pseudomonadati</taxon>
        <taxon>Pseudomonadota</taxon>
        <taxon>Gammaproteobacteria</taxon>
        <taxon>Moraxellales</taxon>
        <taxon>Moraxellaceae</taxon>
        <taxon>Moraxella</taxon>
    </lineage>
</organism>
<accession>A0A1B8PVE1</accession>
<evidence type="ECO:0000313" key="2">
    <source>
        <dbReference type="Proteomes" id="UP000092607"/>
    </source>
</evidence>
<dbReference type="RefSeq" id="WP_065256770.1">
    <property type="nucleotide sequence ID" value="NZ_JARDJM010000070.1"/>
</dbReference>
<name>A0A1B8PVE1_MORLA</name>
<dbReference type="EMBL" id="LZMS01000112">
    <property type="protein sequence ID" value="OBX59366.1"/>
    <property type="molecule type" value="Genomic_DNA"/>
</dbReference>
<proteinExistence type="predicted"/>
<dbReference type="OrthoDB" id="1150116at2"/>
<protein>
    <submittedName>
        <fullName evidence="1">Uncharacterized protein</fullName>
    </submittedName>
</protein>
<reference evidence="1 2" key="1">
    <citation type="submission" date="2016-06" db="EMBL/GenBank/DDBJ databases">
        <title>Draft genome of Moraxella lacunata CCUG 57757A.</title>
        <authorList>
            <person name="Salva-Serra F."/>
            <person name="Engstrom-Jakobsson H."/>
            <person name="Thorell K."/>
            <person name="Gonzales-Siles L."/>
            <person name="Karlsson R."/>
            <person name="Boulund F."/>
            <person name="Engstrand L."/>
            <person name="Kristiansson E."/>
            <person name="Moore E."/>
        </authorList>
    </citation>
    <scope>NUCLEOTIDE SEQUENCE [LARGE SCALE GENOMIC DNA]</scope>
    <source>
        <strain evidence="1 2">CCUG 57757A</strain>
    </source>
</reference>
<sequence>MNIFYDDLFCKENTEDIAFLQEKGYTIQQNNQIKIMSLDEIYANLFSYLDDYKNAGFKFINFPDELISISNDNHQFQCFGKSNSGYFVIDSDENIYFINNKYYSNNLVYEYCFPDINSSQYDKKTINKYSSEFNSGLVIQFVNKNLLDFLNSYSYFLSAIYEIKGNFKSYNQSLSDISKSTAKNLRKKLSKIDTQAVLEYSYWFEMIYTIESVNVSFNFQLAPYQLTGRI</sequence>
<evidence type="ECO:0000313" key="1">
    <source>
        <dbReference type="EMBL" id="OBX59366.1"/>
    </source>
</evidence>
<dbReference type="AlphaFoldDB" id="A0A1B8PVE1"/>
<gene>
    <name evidence="1" type="ORF">A9309_11480</name>
</gene>
<comment type="caution">
    <text evidence="1">The sequence shown here is derived from an EMBL/GenBank/DDBJ whole genome shotgun (WGS) entry which is preliminary data.</text>
</comment>
<dbReference type="Proteomes" id="UP000092607">
    <property type="component" value="Unassembled WGS sequence"/>
</dbReference>